<feature type="compositionally biased region" description="Basic and acidic residues" evidence="1">
    <location>
        <begin position="88"/>
        <end position="110"/>
    </location>
</feature>
<evidence type="ECO:0000313" key="2">
    <source>
        <dbReference type="EMBL" id="KAG9970954.1"/>
    </source>
</evidence>
<comment type="caution">
    <text evidence="2">The sequence shown here is derived from an EMBL/GenBank/DDBJ whole genome shotgun (WGS) entry which is preliminary data.</text>
</comment>
<gene>
    <name evidence="2" type="ORF">KCU98_g14149</name>
</gene>
<keyword evidence="3" id="KW-1185">Reference proteome</keyword>
<protein>
    <submittedName>
        <fullName evidence="2">Uncharacterized protein</fullName>
    </submittedName>
</protein>
<dbReference type="AlphaFoldDB" id="A0A9P8JQ56"/>
<sequence>MLSSRMRPSLCPFCEAAALMAPSLLPLRSARHMATMQKPRPSRMDLSPKVALPNAKPPRRRTNSPFGGMNVTHADFRNAPRQRPSSAEQKRATRNAPEKYKPKDEKEKDSFKALKMQRALSQVSYSHRSAVKQSIADTESFNEFGLLPAVHQSISTQALNGLEDTSPT</sequence>
<feature type="region of interest" description="Disordered" evidence="1">
    <location>
        <begin position="34"/>
        <end position="110"/>
    </location>
</feature>
<name>A0A9P8JQ56_AURME</name>
<feature type="non-terminal residue" evidence="2">
    <location>
        <position position="168"/>
    </location>
</feature>
<reference evidence="2" key="1">
    <citation type="journal article" date="2021" name="J Fungi (Basel)">
        <title>Virulence traits and population genomics of the black yeast Aureobasidium melanogenum.</title>
        <authorList>
            <person name="Cernosa A."/>
            <person name="Sun X."/>
            <person name="Gostincar C."/>
            <person name="Fang C."/>
            <person name="Gunde-Cimerman N."/>
            <person name="Song Z."/>
        </authorList>
    </citation>
    <scope>NUCLEOTIDE SEQUENCE</scope>
    <source>
        <strain evidence="2">EXF-9298</strain>
    </source>
</reference>
<reference evidence="2" key="2">
    <citation type="submission" date="2021-08" db="EMBL/GenBank/DDBJ databases">
        <authorList>
            <person name="Gostincar C."/>
            <person name="Sun X."/>
            <person name="Song Z."/>
            <person name="Gunde-Cimerman N."/>
        </authorList>
    </citation>
    <scope>NUCLEOTIDE SEQUENCE</scope>
    <source>
        <strain evidence="2">EXF-9298</strain>
    </source>
</reference>
<organism evidence="2 3">
    <name type="scientific">Aureobasidium melanogenum</name>
    <name type="common">Aureobasidium pullulans var. melanogenum</name>
    <dbReference type="NCBI Taxonomy" id="46634"/>
    <lineage>
        <taxon>Eukaryota</taxon>
        <taxon>Fungi</taxon>
        <taxon>Dikarya</taxon>
        <taxon>Ascomycota</taxon>
        <taxon>Pezizomycotina</taxon>
        <taxon>Dothideomycetes</taxon>
        <taxon>Dothideomycetidae</taxon>
        <taxon>Dothideales</taxon>
        <taxon>Saccotheciaceae</taxon>
        <taxon>Aureobasidium</taxon>
    </lineage>
</organism>
<dbReference type="EMBL" id="JAHFXS010002749">
    <property type="protein sequence ID" value="KAG9970954.1"/>
    <property type="molecule type" value="Genomic_DNA"/>
</dbReference>
<proteinExistence type="predicted"/>
<evidence type="ECO:0000256" key="1">
    <source>
        <dbReference type="SAM" id="MobiDB-lite"/>
    </source>
</evidence>
<accession>A0A9P8JQ56</accession>
<evidence type="ECO:0000313" key="3">
    <source>
        <dbReference type="Proteomes" id="UP000729357"/>
    </source>
</evidence>
<dbReference type="Proteomes" id="UP000729357">
    <property type="component" value="Unassembled WGS sequence"/>
</dbReference>